<evidence type="ECO:0000313" key="2">
    <source>
        <dbReference type="Proteomes" id="UP001058271"/>
    </source>
</evidence>
<gene>
    <name evidence="1" type="ORF">Drose_23705</name>
</gene>
<evidence type="ECO:0000313" key="1">
    <source>
        <dbReference type="EMBL" id="UWZ34241.1"/>
    </source>
</evidence>
<dbReference type="EMBL" id="CP073721">
    <property type="protein sequence ID" value="UWZ34241.1"/>
    <property type="molecule type" value="Genomic_DNA"/>
</dbReference>
<sequence length="70" mass="8026">MRPHVELIHEDDYIWHVAELVGGEGRASERRLSVDEEDGSSSLRVDFHTDWGRSPGIHHANTEYPCSRAR</sequence>
<dbReference type="InterPro" id="IPR028013">
    <property type="entry name" value="DUF4437"/>
</dbReference>
<proteinExistence type="predicted"/>
<dbReference type="Proteomes" id="UP001058271">
    <property type="component" value="Chromosome"/>
</dbReference>
<protein>
    <submittedName>
        <fullName evidence="1">DUF4437 domain-containing protein</fullName>
    </submittedName>
</protein>
<dbReference type="Pfam" id="PF14499">
    <property type="entry name" value="DUF4437"/>
    <property type="match status" value="1"/>
</dbReference>
<reference evidence="1" key="1">
    <citation type="submission" date="2021-04" db="EMBL/GenBank/DDBJ databases">
        <title>Biosynthetic gene clusters of Dactylosporangioum roseum.</title>
        <authorList>
            <person name="Hartkoorn R.C."/>
            <person name="Beaudoing E."/>
            <person name="Hot D."/>
            <person name="Moureu S."/>
        </authorList>
    </citation>
    <scope>NUCLEOTIDE SEQUENCE</scope>
    <source>
        <strain evidence="1">NRRL B-16295</strain>
    </source>
</reference>
<dbReference type="Gene3D" id="2.60.120.10">
    <property type="entry name" value="Jelly Rolls"/>
    <property type="match status" value="1"/>
</dbReference>
<accession>A0ABY5YWV8</accession>
<organism evidence="1 2">
    <name type="scientific">Dactylosporangium roseum</name>
    <dbReference type="NCBI Taxonomy" id="47989"/>
    <lineage>
        <taxon>Bacteria</taxon>
        <taxon>Bacillati</taxon>
        <taxon>Actinomycetota</taxon>
        <taxon>Actinomycetes</taxon>
        <taxon>Micromonosporales</taxon>
        <taxon>Micromonosporaceae</taxon>
        <taxon>Dactylosporangium</taxon>
    </lineage>
</organism>
<keyword evidence="2" id="KW-1185">Reference proteome</keyword>
<dbReference type="InterPro" id="IPR014710">
    <property type="entry name" value="RmlC-like_jellyroll"/>
</dbReference>
<name>A0ABY5YWV8_9ACTN</name>